<protein>
    <submittedName>
        <fullName evidence="1">Uncharacterized protein</fullName>
    </submittedName>
</protein>
<dbReference type="EnsemblMetazoa" id="ACOM034933-RA">
    <property type="protein sequence ID" value="ACOM034933-PA.1"/>
    <property type="gene ID" value="ACOM034933"/>
</dbReference>
<proteinExistence type="predicted"/>
<sequence length="163" mass="18225">MSTRLMGASVRVKVSRPDRIPKTEKPSAGMYHLHIHCVLMVDAILFLVNRKQWQCRIKANDGMQLSILNPLASYAGNVRSQTVPNDVHILHHQPGMLLKLVEQTGKCLTNHGNTPDRSYCNPTLNLPQGDGRSFIEKDCGRKLVGFVPGWSKLLVGDVVMRIM</sequence>
<dbReference type="Proteomes" id="UP000075882">
    <property type="component" value="Unassembled WGS sequence"/>
</dbReference>
<dbReference type="AlphaFoldDB" id="A0A8W7PNL9"/>
<organism evidence="1">
    <name type="scientific">Anopheles coluzzii</name>
    <name type="common">African malaria mosquito</name>
    <dbReference type="NCBI Taxonomy" id="1518534"/>
    <lineage>
        <taxon>Eukaryota</taxon>
        <taxon>Metazoa</taxon>
        <taxon>Ecdysozoa</taxon>
        <taxon>Arthropoda</taxon>
        <taxon>Hexapoda</taxon>
        <taxon>Insecta</taxon>
        <taxon>Pterygota</taxon>
        <taxon>Neoptera</taxon>
        <taxon>Endopterygota</taxon>
        <taxon>Diptera</taxon>
        <taxon>Nematocera</taxon>
        <taxon>Culicoidea</taxon>
        <taxon>Culicidae</taxon>
        <taxon>Anophelinae</taxon>
        <taxon>Anopheles</taxon>
    </lineage>
</organism>
<reference evidence="1" key="1">
    <citation type="submission" date="2022-08" db="UniProtKB">
        <authorList>
            <consortium name="EnsemblMetazoa"/>
        </authorList>
    </citation>
    <scope>IDENTIFICATION</scope>
</reference>
<name>A0A8W7PNL9_ANOCL</name>
<evidence type="ECO:0000313" key="1">
    <source>
        <dbReference type="EnsemblMetazoa" id="ACOM034933-PA.1"/>
    </source>
</evidence>
<accession>A0A8W7PNL9</accession>